<keyword evidence="4" id="KW-0732">Signal</keyword>
<keyword evidence="4" id="KW-0052">Apoplast</keyword>
<sequence length="181" mass="19457">MASNFIPNLSDFSFSLLLVLAMAPFLAQSSELKETHLVLYFQDNVSAGPNATSLPIAGIAGKLWTFTQFGTVYVTDDPLTAGPEPNSASIGRGQGIAVVAALNGRNALVLVSLVFTNQEYNGSTIELQGNSKQFEQVTEVAVVSGTGKFRFARGYATFETYLVDPATSYSVERCNVTVQHY</sequence>
<dbReference type="Proteomes" id="UP000507245">
    <property type="component" value="Unassembled WGS sequence"/>
</dbReference>
<dbReference type="PANTHER" id="PTHR21495">
    <property type="entry name" value="NUCLEOPORIN-RELATED"/>
    <property type="match status" value="1"/>
</dbReference>
<evidence type="ECO:0000256" key="3">
    <source>
        <dbReference type="ARBA" id="ARBA00022525"/>
    </source>
</evidence>
<name>A0A6J5WW87_PRUAR</name>
<evidence type="ECO:0000256" key="2">
    <source>
        <dbReference type="ARBA" id="ARBA00011738"/>
    </source>
</evidence>
<comment type="similarity">
    <text evidence="1 4">Belongs to the plant dirigent protein family.</text>
</comment>
<feature type="signal peptide" evidence="4">
    <location>
        <begin position="1"/>
        <end position="29"/>
    </location>
</feature>
<keyword evidence="3 4" id="KW-0964">Secreted</keyword>
<dbReference type="OrthoDB" id="1925209at2759"/>
<feature type="chain" id="PRO_5027148832" description="Dirigent protein" evidence="4">
    <location>
        <begin position="30"/>
        <end position="181"/>
    </location>
</feature>
<dbReference type="Pfam" id="PF03018">
    <property type="entry name" value="Dirigent"/>
    <property type="match status" value="1"/>
</dbReference>
<dbReference type="EMBL" id="CAEKKB010000003">
    <property type="protein sequence ID" value="CAB4304651.1"/>
    <property type="molecule type" value="Genomic_DNA"/>
</dbReference>
<dbReference type="AlphaFoldDB" id="A0A6J5WW87"/>
<dbReference type="Gene3D" id="2.40.480.10">
    <property type="entry name" value="Allene oxide cyclase-like"/>
    <property type="match status" value="1"/>
</dbReference>
<dbReference type="InterPro" id="IPR004265">
    <property type="entry name" value="Dirigent"/>
</dbReference>
<evidence type="ECO:0000313" key="5">
    <source>
        <dbReference type="EMBL" id="CAB4304651.1"/>
    </source>
</evidence>
<comment type="subcellular location">
    <subcellularLocation>
        <location evidence="4">Secreted</location>
        <location evidence="4">Extracellular space</location>
        <location evidence="4">Apoplast</location>
    </subcellularLocation>
</comment>
<gene>
    <name evidence="5" type="ORF">ORAREDHAP_LOCUS22338</name>
</gene>
<proteinExistence type="inferred from homology"/>
<keyword evidence="6" id="KW-1185">Reference proteome</keyword>
<dbReference type="GO" id="GO:0009699">
    <property type="term" value="P:phenylpropanoid biosynthetic process"/>
    <property type="evidence" value="ECO:0007669"/>
    <property type="project" value="UniProtKB-ARBA"/>
</dbReference>
<comment type="function">
    <text evidence="4">Dirigent proteins impart stereoselectivity on the phenoxy radical-coupling reaction, yielding optically active lignans from two molecules of coniferyl alcohol in the biosynthesis of lignans, flavonolignans, and alkaloids and thus plays a central role in plant secondary metabolism.</text>
</comment>
<evidence type="ECO:0000256" key="1">
    <source>
        <dbReference type="ARBA" id="ARBA00010746"/>
    </source>
</evidence>
<organism evidence="5 6">
    <name type="scientific">Prunus armeniaca</name>
    <name type="common">Apricot</name>
    <name type="synonym">Armeniaca vulgaris</name>
    <dbReference type="NCBI Taxonomy" id="36596"/>
    <lineage>
        <taxon>Eukaryota</taxon>
        <taxon>Viridiplantae</taxon>
        <taxon>Streptophyta</taxon>
        <taxon>Embryophyta</taxon>
        <taxon>Tracheophyta</taxon>
        <taxon>Spermatophyta</taxon>
        <taxon>Magnoliopsida</taxon>
        <taxon>eudicotyledons</taxon>
        <taxon>Gunneridae</taxon>
        <taxon>Pentapetalae</taxon>
        <taxon>rosids</taxon>
        <taxon>fabids</taxon>
        <taxon>Rosales</taxon>
        <taxon>Rosaceae</taxon>
        <taxon>Amygdaloideae</taxon>
        <taxon>Amygdaleae</taxon>
        <taxon>Prunus</taxon>
    </lineage>
</organism>
<accession>A0A6J5WW87</accession>
<evidence type="ECO:0000313" key="6">
    <source>
        <dbReference type="Proteomes" id="UP000507245"/>
    </source>
</evidence>
<protein>
    <recommendedName>
        <fullName evidence="4">Dirigent protein</fullName>
    </recommendedName>
</protein>
<evidence type="ECO:0000256" key="4">
    <source>
        <dbReference type="RuleBase" id="RU363099"/>
    </source>
</evidence>
<comment type="subunit">
    <text evidence="2 4">Homodimer.</text>
</comment>
<dbReference type="GO" id="GO:0048046">
    <property type="term" value="C:apoplast"/>
    <property type="evidence" value="ECO:0007669"/>
    <property type="project" value="UniProtKB-SubCell"/>
</dbReference>
<dbReference type="InterPro" id="IPR044859">
    <property type="entry name" value="Allene_oxi_cyc_Dirigent"/>
</dbReference>
<reference evidence="6" key="1">
    <citation type="journal article" date="2020" name="Genome Biol.">
        <title>Gamete binning: chromosome-level and haplotype-resolved genome assembly enabled by high-throughput single-cell sequencing of gamete genomes.</title>
        <authorList>
            <person name="Campoy J.A."/>
            <person name="Sun H."/>
            <person name="Goel M."/>
            <person name="Jiao W.-B."/>
            <person name="Folz-Donahue K."/>
            <person name="Wang N."/>
            <person name="Rubio M."/>
            <person name="Liu C."/>
            <person name="Kukat C."/>
            <person name="Ruiz D."/>
            <person name="Huettel B."/>
            <person name="Schneeberger K."/>
        </authorList>
    </citation>
    <scope>NUCLEOTIDE SEQUENCE [LARGE SCALE GENOMIC DNA]</scope>
    <source>
        <strain evidence="6">cv. Rojo Pasion</strain>
    </source>
</reference>